<feature type="region of interest" description="Disordered" evidence="1">
    <location>
        <begin position="55"/>
        <end position="78"/>
    </location>
</feature>
<feature type="compositionally biased region" description="Basic and acidic residues" evidence="1">
    <location>
        <begin position="64"/>
        <end position="78"/>
    </location>
</feature>
<sequence length="111" mass="12390">MKRGVFNRTKLLGGVERTLGASFTINFANLKIHPISPPASSKKIQEVDHQSTLAGGDFAKSRNGHHDRETSTQDTFGHDEQLCSIQDPTFHCRIFIYGHLCVLHMCKRAAI</sequence>
<dbReference type="Proteomes" id="UP000027586">
    <property type="component" value="Unassembled WGS sequence"/>
</dbReference>
<proteinExistence type="predicted"/>
<keyword evidence="3" id="KW-1185">Reference proteome</keyword>
<evidence type="ECO:0000256" key="1">
    <source>
        <dbReference type="SAM" id="MobiDB-lite"/>
    </source>
</evidence>
<name>A0A068RV21_9FUNG</name>
<organism evidence="2 3">
    <name type="scientific">Lichtheimia corymbifera JMRC:FSU:9682</name>
    <dbReference type="NCBI Taxonomy" id="1263082"/>
    <lineage>
        <taxon>Eukaryota</taxon>
        <taxon>Fungi</taxon>
        <taxon>Fungi incertae sedis</taxon>
        <taxon>Mucoromycota</taxon>
        <taxon>Mucoromycotina</taxon>
        <taxon>Mucoromycetes</taxon>
        <taxon>Mucorales</taxon>
        <taxon>Lichtheimiaceae</taxon>
        <taxon>Lichtheimia</taxon>
    </lineage>
</organism>
<protein>
    <submittedName>
        <fullName evidence="2">Uncharacterized protein</fullName>
    </submittedName>
</protein>
<dbReference type="EMBL" id="CBTN010000015">
    <property type="protein sequence ID" value="CDH52826.1"/>
    <property type="molecule type" value="Genomic_DNA"/>
</dbReference>
<comment type="caution">
    <text evidence="2">The sequence shown here is derived from an EMBL/GenBank/DDBJ whole genome shotgun (WGS) entry which is preliminary data.</text>
</comment>
<evidence type="ECO:0000313" key="2">
    <source>
        <dbReference type="EMBL" id="CDH52826.1"/>
    </source>
</evidence>
<dbReference type="VEuPathDB" id="FungiDB:LCOR_04262.1"/>
<dbReference type="AlphaFoldDB" id="A0A068RV21"/>
<reference evidence="2" key="1">
    <citation type="submission" date="2013-08" db="EMBL/GenBank/DDBJ databases">
        <title>Gene expansion shapes genome architecture in the human pathogen Lichtheimia corymbifera: an evolutionary genomics analysis in the ancient terrestrial Mucorales (Mucoromycotina).</title>
        <authorList>
            <person name="Schwartze V.U."/>
            <person name="Winter S."/>
            <person name="Shelest E."/>
            <person name="Marcet-Houben M."/>
            <person name="Horn F."/>
            <person name="Wehner S."/>
            <person name="Hoffmann K."/>
            <person name="Riege K."/>
            <person name="Sammeth M."/>
            <person name="Nowrousian M."/>
            <person name="Valiante V."/>
            <person name="Linde J."/>
            <person name="Jacobsen I.D."/>
            <person name="Marz M."/>
            <person name="Brakhage A.A."/>
            <person name="Gabaldon T."/>
            <person name="Bocker S."/>
            <person name="Voigt K."/>
        </authorList>
    </citation>
    <scope>NUCLEOTIDE SEQUENCE [LARGE SCALE GENOMIC DNA]</scope>
    <source>
        <strain evidence="2">FSU 9682</strain>
    </source>
</reference>
<gene>
    <name evidence="2" type="ORF">LCOR_04262.1</name>
</gene>
<evidence type="ECO:0000313" key="3">
    <source>
        <dbReference type="Proteomes" id="UP000027586"/>
    </source>
</evidence>
<accession>A0A068RV21</accession>